<organism evidence="2 3">
    <name type="scientific">Pyxidicoccus parkwayensis</name>
    <dbReference type="NCBI Taxonomy" id="2813578"/>
    <lineage>
        <taxon>Bacteria</taxon>
        <taxon>Pseudomonadati</taxon>
        <taxon>Myxococcota</taxon>
        <taxon>Myxococcia</taxon>
        <taxon>Myxococcales</taxon>
        <taxon>Cystobacterineae</taxon>
        <taxon>Myxococcaceae</taxon>
        <taxon>Pyxidicoccus</taxon>
    </lineage>
</organism>
<keyword evidence="1" id="KW-0732">Signal</keyword>
<accession>A0ABX7NTH8</accession>
<evidence type="ECO:0000256" key="1">
    <source>
        <dbReference type="SAM" id="SignalP"/>
    </source>
</evidence>
<sequence length="226" mass="22927">MCFSLPALLAVTLSSAPGPAREMATASSAVEPPRALTSELGTAVGLFTGGYGFEGGRWEDAYLANTTSARFLLGGFTLDGGLLSLLPLERGGPGGSTSVTARLGYTSERWSVVGGAVVGLGYTSQPLLQVLPSVKGLYRVGPVDLEAGIFDANGQVPAHLGASYGPVGLAYVFPLGGRARVDIPLAARAGVRLEGFVFQYGDVRTSLVTVGVVGRPTASAHAGGAS</sequence>
<dbReference type="RefSeq" id="WP_206723776.1">
    <property type="nucleotide sequence ID" value="NZ_CP071090.1"/>
</dbReference>
<proteinExistence type="predicted"/>
<reference evidence="2 3" key="1">
    <citation type="submission" date="2021-02" db="EMBL/GenBank/DDBJ databases">
        <title>De Novo genome assembly of isolated myxobacteria.</title>
        <authorList>
            <person name="Stevens D.C."/>
        </authorList>
    </citation>
    <scope>NUCLEOTIDE SEQUENCE [LARGE SCALE GENOMIC DNA]</scope>
    <source>
        <strain evidence="3">SCPEA02</strain>
    </source>
</reference>
<gene>
    <name evidence="2" type="ORF">JY651_44925</name>
</gene>
<name>A0ABX7NTH8_9BACT</name>
<feature type="chain" id="PRO_5047506590" description="Outer membrane protein beta-barrel domain-containing protein" evidence="1">
    <location>
        <begin position="21"/>
        <end position="226"/>
    </location>
</feature>
<protein>
    <recommendedName>
        <fullName evidence="4">Outer membrane protein beta-barrel domain-containing protein</fullName>
    </recommendedName>
</protein>
<dbReference type="Proteomes" id="UP000662747">
    <property type="component" value="Chromosome"/>
</dbReference>
<evidence type="ECO:0000313" key="3">
    <source>
        <dbReference type="Proteomes" id="UP000662747"/>
    </source>
</evidence>
<feature type="signal peptide" evidence="1">
    <location>
        <begin position="1"/>
        <end position="20"/>
    </location>
</feature>
<dbReference type="EMBL" id="CP071090">
    <property type="protein sequence ID" value="QSQ22199.1"/>
    <property type="molecule type" value="Genomic_DNA"/>
</dbReference>
<keyword evidence="3" id="KW-1185">Reference proteome</keyword>
<evidence type="ECO:0000313" key="2">
    <source>
        <dbReference type="EMBL" id="QSQ22199.1"/>
    </source>
</evidence>
<evidence type="ECO:0008006" key="4">
    <source>
        <dbReference type="Google" id="ProtNLM"/>
    </source>
</evidence>